<evidence type="ECO:0000256" key="3">
    <source>
        <dbReference type="PROSITE-ProRule" id="PRU00277"/>
    </source>
</evidence>
<dbReference type="RefSeq" id="WP_121934542.1">
    <property type="nucleotide sequence ID" value="NZ_RDOJ01000008.1"/>
</dbReference>
<keyword evidence="3 4" id="KW-0413">Isomerase</keyword>
<protein>
    <recommendedName>
        <fullName evidence="4">Peptidyl-prolyl cis-trans isomerase</fullName>
        <ecNumber evidence="4">5.2.1.8</ecNumber>
    </recommendedName>
</protein>
<sequence>MKKTALLLLGSICFVSCDNQIVQYPVSYSNDDFMQRSQERGKMLLQEEIEWFDEYKKFSDLTFNKTESGLWISNNGQKSENMAKVGDYVNFTYQVYDVKGNVIYTYNEIGTQKIILGKADIARGLHAALQIIEPGQEARVLLPSFLGYAGYGDDNKIDPNQPLIMDIKVNEVKKH</sequence>
<evidence type="ECO:0000313" key="6">
    <source>
        <dbReference type="EMBL" id="RLZ09860.1"/>
    </source>
</evidence>
<comment type="similarity">
    <text evidence="4">Belongs to the FKBP-type PPIase family.</text>
</comment>
<reference evidence="6 7" key="1">
    <citation type="submission" date="2018-10" db="EMBL/GenBank/DDBJ databases">
        <authorList>
            <person name="Chen X."/>
        </authorList>
    </citation>
    <scope>NUCLEOTIDE SEQUENCE [LARGE SCALE GENOMIC DNA]</scope>
    <source>
        <strain evidence="6 7">YIM 102668</strain>
    </source>
</reference>
<evidence type="ECO:0000256" key="4">
    <source>
        <dbReference type="RuleBase" id="RU003915"/>
    </source>
</evidence>
<keyword evidence="2 3" id="KW-0697">Rotamase</keyword>
<evidence type="ECO:0000313" key="7">
    <source>
        <dbReference type="Proteomes" id="UP000275348"/>
    </source>
</evidence>
<evidence type="ECO:0000256" key="1">
    <source>
        <dbReference type="ARBA" id="ARBA00000971"/>
    </source>
</evidence>
<dbReference type="EC" id="5.2.1.8" evidence="4"/>
<dbReference type="Pfam" id="PF00254">
    <property type="entry name" value="FKBP_C"/>
    <property type="match status" value="1"/>
</dbReference>
<dbReference type="SUPFAM" id="SSF54534">
    <property type="entry name" value="FKBP-like"/>
    <property type="match status" value="1"/>
</dbReference>
<dbReference type="EMBL" id="RDOJ01000008">
    <property type="protein sequence ID" value="RLZ09860.1"/>
    <property type="molecule type" value="Genomic_DNA"/>
</dbReference>
<name>A0A3L9M9V2_9FLAO</name>
<evidence type="ECO:0000256" key="2">
    <source>
        <dbReference type="ARBA" id="ARBA00023110"/>
    </source>
</evidence>
<keyword evidence="7" id="KW-1185">Reference proteome</keyword>
<comment type="catalytic activity">
    <reaction evidence="1 3 4">
        <text>[protein]-peptidylproline (omega=180) = [protein]-peptidylproline (omega=0)</text>
        <dbReference type="Rhea" id="RHEA:16237"/>
        <dbReference type="Rhea" id="RHEA-COMP:10747"/>
        <dbReference type="Rhea" id="RHEA-COMP:10748"/>
        <dbReference type="ChEBI" id="CHEBI:83833"/>
        <dbReference type="ChEBI" id="CHEBI:83834"/>
        <dbReference type="EC" id="5.2.1.8"/>
    </reaction>
</comment>
<comment type="caution">
    <text evidence="6">The sequence shown here is derived from an EMBL/GenBank/DDBJ whole genome shotgun (WGS) entry which is preliminary data.</text>
</comment>
<dbReference type="Proteomes" id="UP000275348">
    <property type="component" value="Unassembled WGS sequence"/>
</dbReference>
<gene>
    <name evidence="6" type="ORF">EAH69_07345</name>
</gene>
<dbReference type="GO" id="GO:0003755">
    <property type="term" value="F:peptidyl-prolyl cis-trans isomerase activity"/>
    <property type="evidence" value="ECO:0007669"/>
    <property type="project" value="UniProtKB-UniRule"/>
</dbReference>
<dbReference type="Gene3D" id="3.10.50.40">
    <property type="match status" value="1"/>
</dbReference>
<evidence type="ECO:0000259" key="5">
    <source>
        <dbReference type="PROSITE" id="PS50059"/>
    </source>
</evidence>
<accession>A0A3L9M9V2</accession>
<feature type="domain" description="PPIase FKBP-type" evidence="5">
    <location>
        <begin position="86"/>
        <end position="173"/>
    </location>
</feature>
<dbReference type="OrthoDB" id="1093155at2"/>
<dbReference type="AlphaFoldDB" id="A0A3L9M9V2"/>
<dbReference type="InterPro" id="IPR046357">
    <property type="entry name" value="PPIase_dom_sf"/>
</dbReference>
<dbReference type="InterPro" id="IPR001179">
    <property type="entry name" value="PPIase_FKBP_dom"/>
</dbReference>
<organism evidence="6 7">
    <name type="scientific">Faecalibacter macacae</name>
    <dbReference type="NCBI Taxonomy" id="1859289"/>
    <lineage>
        <taxon>Bacteria</taxon>
        <taxon>Pseudomonadati</taxon>
        <taxon>Bacteroidota</taxon>
        <taxon>Flavobacteriia</taxon>
        <taxon>Flavobacteriales</taxon>
        <taxon>Weeksellaceae</taxon>
        <taxon>Faecalibacter</taxon>
    </lineage>
</organism>
<dbReference type="PROSITE" id="PS50059">
    <property type="entry name" value="FKBP_PPIASE"/>
    <property type="match status" value="1"/>
</dbReference>
<proteinExistence type="inferred from homology"/>